<dbReference type="EMBL" id="HBUF01516426">
    <property type="protein sequence ID" value="CAG6747949.1"/>
    <property type="molecule type" value="Transcribed_RNA"/>
</dbReference>
<keyword evidence="1" id="KW-0812">Transmembrane</keyword>
<reference evidence="2" key="1">
    <citation type="submission" date="2021-05" db="EMBL/GenBank/DDBJ databases">
        <authorList>
            <person name="Alioto T."/>
            <person name="Alioto T."/>
            <person name="Gomez Garrido J."/>
        </authorList>
    </citation>
    <scope>NUCLEOTIDE SEQUENCE</scope>
</reference>
<dbReference type="EMBL" id="HBUF01516427">
    <property type="protein sequence ID" value="CAG6747950.1"/>
    <property type="molecule type" value="Transcribed_RNA"/>
</dbReference>
<evidence type="ECO:0000313" key="2">
    <source>
        <dbReference type="EMBL" id="CAG6747952.1"/>
    </source>
</evidence>
<name>A0A8D8ZL53_9HEMI</name>
<dbReference type="EMBL" id="HBUF01516428">
    <property type="protein sequence ID" value="CAG6747951.1"/>
    <property type="molecule type" value="Transcribed_RNA"/>
</dbReference>
<proteinExistence type="predicted"/>
<feature type="transmembrane region" description="Helical" evidence="1">
    <location>
        <begin position="20"/>
        <end position="38"/>
    </location>
</feature>
<keyword evidence="1" id="KW-0472">Membrane</keyword>
<evidence type="ECO:0000256" key="1">
    <source>
        <dbReference type="SAM" id="Phobius"/>
    </source>
</evidence>
<accession>A0A8D8ZL53</accession>
<sequence>MCLELCLILFSKPSVQNNQIHYFLTVFITSFAPCFTMLYHSTSLVKIESVFVTAIPSFVLPFFSLYFELFSLRQFFLYFISRNLCCLFSNFWEKISSLSFSSSYSFNFKLENITPICLHSYITLTRGT</sequence>
<dbReference type="EMBL" id="HBUF01516429">
    <property type="protein sequence ID" value="CAG6747952.1"/>
    <property type="molecule type" value="Transcribed_RNA"/>
</dbReference>
<organism evidence="2">
    <name type="scientific">Cacopsylla melanoneura</name>
    <dbReference type="NCBI Taxonomy" id="428564"/>
    <lineage>
        <taxon>Eukaryota</taxon>
        <taxon>Metazoa</taxon>
        <taxon>Ecdysozoa</taxon>
        <taxon>Arthropoda</taxon>
        <taxon>Hexapoda</taxon>
        <taxon>Insecta</taxon>
        <taxon>Pterygota</taxon>
        <taxon>Neoptera</taxon>
        <taxon>Paraneoptera</taxon>
        <taxon>Hemiptera</taxon>
        <taxon>Sternorrhyncha</taxon>
        <taxon>Psylloidea</taxon>
        <taxon>Psyllidae</taxon>
        <taxon>Psyllinae</taxon>
        <taxon>Cacopsylla</taxon>
    </lineage>
</organism>
<dbReference type="AlphaFoldDB" id="A0A8D8ZL53"/>
<feature type="transmembrane region" description="Helical" evidence="1">
    <location>
        <begin position="50"/>
        <end position="69"/>
    </location>
</feature>
<keyword evidence="1" id="KW-1133">Transmembrane helix</keyword>
<protein>
    <submittedName>
        <fullName evidence="2">Uncharacterized protein</fullName>
    </submittedName>
</protein>